<protein>
    <submittedName>
        <fullName evidence="2">Uncharacterized protein</fullName>
    </submittedName>
</protein>
<feature type="region of interest" description="Disordered" evidence="1">
    <location>
        <begin position="43"/>
        <end position="70"/>
    </location>
</feature>
<evidence type="ECO:0000256" key="1">
    <source>
        <dbReference type="SAM" id="MobiDB-lite"/>
    </source>
</evidence>
<keyword evidence="3" id="KW-1185">Reference proteome</keyword>
<name>A0ABD1F1R8_HYPHA</name>
<organism evidence="2 3">
    <name type="scientific">Hypothenemus hampei</name>
    <name type="common">Coffee berry borer</name>
    <dbReference type="NCBI Taxonomy" id="57062"/>
    <lineage>
        <taxon>Eukaryota</taxon>
        <taxon>Metazoa</taxon>
        <taxon>Ecdysozoa</taxon>
        <taxon>Arthropoda</taxon>
        <taxon>Hexapoda</taxon>
        <taxon>Insecta</taxon>
        <taxon>Pterygota</taxon>
        <taxon>Neoptera</taxon>
        <taxon>Endopterygota</taxon>
        <taxon>Coleoptera</taxon>
        <taxon>Polyphaga</taxon>
        <taxon>Cucujiformia</taxon>
        <taxon>Curculionidae</taxon>
        <taxon>Scolytinae</taxon>
        <taxon>Hypothenemus</taxon>
    </lineage>
</organism>
<sequence>MYKKILIDNPISKTVNTVSDIASVVGFSKSTFYRTIKEYKNRKTVRPSRHTGGRPTLVNNFDENAKTAIR</sequence>
<feature type="compositionally biased region" description="Basic residues" evidence="1">
    <location>
        <begin position="43"/>
        <end position="52"/>
    </location>
</feature>
<evidence type="ECO:0000313" key="3">
    <source>
        <dbReference type="Proteomes" id="UP001566132"/>
    </source>
</evidence>
<comment type="caution">
    <text evidence="2">The sequence shown here is derived from an EMBL/GenBank/DDBJ whole genome shotgun (WGS) entry which is preliminary data.</text>
</comment>
<gene>
    <name evidence="2" type="ORF">ABEB36_003969</name>
</gene>
<evidence type="ECO:0000313" key="2">
    <source>
        <dbReference type="EMBL" id="KAL1509196.1"/>
    </source>
</evidence>
<dbReference type="EMBL" id="JBDJPC010000003">
    <property type="protein sequence ID" value="KAL1509196.1"/>
    <property type="molecule type" value="Genomic_DNA"/>
</dbReference>
<accession>A0ABD1F1R8</accession>
<dbReference type="AlphaFoldDB" id="A0ABD1F1R8"/>
<dbReference type="Proteomes" id="UP001566132">
    <property type="component" value="Unassembled WGS sequence"/>
</dbReference>
<proteinExistence type="predicted"/>
<reference evidence="2 3" key="1">
    <citation type="submission" date="2024-05" db="EMBL/GenBank/DDBJ databases">
        <title>Genetic variation in Jamaican populations of the coffee berry borer (Hypothenemus hampei).</title>
        <authorList>
            <person name="Errbii M."/>
            <person name="Myrie A."/>
        </authorList>
    </citation>
    <scope>NUCLEOTIDE SEQUENCE [LARGE SCALE GENOMIC DNA]</scope>
    <source>
        <strain evidence="2">JA-Hopewell-2020-01-JO</strain>
        <tissue evidence="2">Whole body</tissue>
    </source>
</reference>